<proteinExistence type="predicted"/>
<sequence>MGRIQPLTWFYTLEMRVQAKLLAHPHGYLSEAIAASIPRRADLVRDDNIRQKSRRWQLRSAEAIRLEEERLRLDSWWTSLCELTRRALLEHRGAQVPARYRDAVAELDPRGAPPSGDTDAPFALTGITAAYVEMVAIGADTR</sequence>
<keyword evidence="2" id="KW-1185">Reference proteome</keyword>
<reference evidence="1" key="1">
    <citation type="journal article" date="2019" name="Emerg. Microbes Infect.">
        <title>Comprehensive subspecies identification of 175 nontuberculous mycobacteria species based on 7547 genomic profiles.</title>
        <authorList>
            <person name="Matsumoto Y."/>
            <person name="Kinjo T."/>
            <person name="Motooka D."/>
            <person name="Nabeya D."/>
            <person name="Jung N."/>
            <person name="Uechi K."/>
            <person name="Horii T."/>
            <person name="Iida T."/>
            <person name="Fujita J."/>
            <person name="Nakamura S."/>
        </authorList>
    </citation>
    <scope>NUCLEOTIDE SEQUENCE [LARGE SCALE GENOMIC DNA]</scope>
    <source>
        <strain evidence="1">JCM 13671</strain>
    </source>
</reference>
<evidence type="ECO:0000313" key="1">
    <source>
        <dbReference type="EMBL" id="BBZ32405.1"/>
    </source>
</evidence>
<reference evidence="1" key="2">
    <citation type="submission" date="2020-02" db="EMBL/GenBank/DDBJ databases">
        <authorList>
            <person name="Matsumoto Y."/>
            <person name="Motooka D."/>
            <person name="Nakamura S."/>
        </authorList>
    </citation>
    <scope>NUCLEOTIDE SEQUENCE</scope>
    <source>
        <strain evidence="1">JCM 13671</strain>
    </source>
</reference>
<accession>A0A7I7XT40</accession>
<dbReference type="OrthoDB" id="4750962at2"/>
<dbReference type="AlphaFoldDB" id="A0A7I7XT40"/>
<gene>
    <name evidence="1" type="ORF">MCNF_10100</name>
</gene>
<name>A0A7I7XT40_9MYCO</name>
<protein>
    <submittedName>
        <fullName evidence="1">Uncharacterized protein</fullName>
    </submittedName>
</protein>
<organism evidence="1 2">
    <name type="scientific">Mycolicibacterium confluentis</name>
    <dbReference type="NCBI Taxonomy" id="28047"/>
    <lineage>
        <taxon>Bacteria</taxon>
        <taxon>Bacillati</taxon>
        <taxon>Actinomycetota</taxon>
        <taxon>Actinomycetes</taxon>
        <taxon>Mycobacteriales</taxon>
        <taxon>Mycobacteriaceae</taxon>
        <taxon>Mycolicibacterium</taxon>
    </lineage>
</organism>
<dbReference type="Proteomes" id="UP000466931">
    <property type="component" value="Chromosome"/>
</dbReference>
<evidence type="ECO:0000313" key="2">
    <source>
        <dbReference type="Proteomes" id="UP000466931"/>
    </source>
</evidence>
<dbReference type="EMBL" id="AP022612">
    <property type="protein sequence ID" value="BBZ32405.1"/>
    <property type="molecule type" value="Genomic_DNA"/>
</dbReference>